<comment type="caution">
    <text evidence="1">The sequence shown here is derived from an EMBL/GenBank/DDBJ whole genome shotgun (WGS) entry which is preliminary data.</text>
</comment>
<evidence type="ECO:0000313" key="1">
    <source>
        <dbReference type="EMBL" id="KAF7357551.1"/>
    </source>
</evidence>
<sequence>MSNPQDVNRKMESTSDVAQVEGMALAPAKVKLLEMKARLAETDEEIGGTLVHLKRLQDRRKDILAEINILTSPILNLPPEITCEIFIRCLPPPRTPPHPRDAPILLGQICRCWRTISHLFPALWSSVDALLEMLETWLIRSGDNHLSVSIVPDAQNWPLLNGPARTPIFTTLRHTSHRWRELEIVRHLQEFSVLLHRDDPWNLPHLVKLTLLLANNGRHPNSFPPNLLSNLIEAPALREVHLMGFTPSNLLLPWSQLTTVYAENLLPIECLLTLAATTNIITGAFSIWAERFFHLPNPTPVVRPPHLTSLTIVGEQCTELLDHMELPAIEKISLSIGLNNNFAPLCAFVTRHAAMKLKEVELEIRGAITQRADFISILEAMTGIETLSFGLHTGLMNGPLPWALLSNAALLPNMRALTIRERLDRYNEPPLHEEDVVNMLATRWAGGEGTLKKFCLVTTHVFVKGAMHPGFDALAKEGMHVDIRSHGSGPFLCCVF</sequence>
<protein>
    <submittedName>
        <fullName evidence="1">F-box domain-containing protein</fullName>
    </submittedName>
</protein>
<reference evidence="1" key="1">
    <citation type="submission" date="2020-05" db="EMBL/GenBank/DDBJ databases">
        <title>Mycena genomes resolve the evolution of fungal bioluminescence.</title>
        <authorList>
            <person name="Tsai I.J."/>
        </authorList>
    </citation>
    <scope>NUCLEOTIDE SEQUENCE</scope>
    <source>
        <strain evidence="1">160909Yilan</strain>
    </source>
</reference>
<dbReference type="OrthoDB" id="2884925at2759"/>
<accession>A0A8H7D3E9</accession>
<gene>
    <name evidence="1" type="ORF">MSAN_01351400</name>
</gene>
<evidence type="ECO:0000313" key="2">
    <source>
        <dbReference type="Proteomes" id="UP000623467"/>
    </source>
</evidence>
<dbReference type="Proteomes" id="UP000623467">
    <property type="component" value="Unassembled WGS sequence"/>
</dbReference>
<dbReference type="AlphaFoldDB" id="A0A8H7D3E9"/>
<name>A0A8H7D3E9_9AGAR</name>
<proteinExistence type="predicted"/>
<organism evidence="1 2">
    <name type="scientific">Mycena sanguinolenta</name>
    <dbReference type="NCBI Taxonomy" id="230812"/>
    <lineage>
        <taxon>Eukaryota</taxon>
        <taxon>Fungi</taxon>
        <taxon>Dikarya</taxon>
        <taxon>Basidiomycota</taxon>
        <taxon>Agaricomycotina</taxon>
        <taxon>Agaricomycetes</taxon>
        <taxon>Agaricomycetidae</taxon>
        <taxon>Agaricales</taxon>
        <taxon>Marasmiineae</taxon>
        <taxon>Mycenaceae</taxon>
        <taxon>Mycena</taxon>
    </lineage>
</organism>
<dbReference type="EMBL" id="JACAZH010000010">
    <property type="protein sequence ID" value="KAF7357551.1"/>
    <property type="molecule type" value="Genomic_DNA"/>
</dbReference>
<keyword evidence="2" id="KW-1185">Reference proteome</keyword>